<gene>
    <name evidence="1" type="ORF">TWF694_009310</name>
</gene>
<dbReference type="Proteomes" id="UP001365542">
    <property type="component" value="Unassembled WGS sequence"/>
</dbReference>
<protein>
    <submittedName>
        <fullName evidence="1">Uncharacterized protein</fullName>
    </submittedName>
</protein>
<reference evidence="1 2" key="1">
    <citation type="submission" date="2019-10" db="EMBL/GenBank/DDBJ databases">
        <authorList>
            <person name="Palmer J.M."/>
        </authorList>
    </citation>
    <scope>NUCLEOTIDE SEQUENCE [LARGE SCALE GENOMIC DNA]</scope>
    <source>
        <strain evidence="1 2">TWF694</strain>
    </source>
</reference>
<evidence type="ECO:0000313" key="1">
    <source>
        <dbReference type="EMBL" id="KAK6540519.1"/>
    </source>
</evidence>
<name>A0AAV9XEJ0_9PEZI</name>
<organism evidence="1 2">
    <name type="scientific">Orbilia ellipsospora</name>
    <dbReference type="NCBI Taxonomy" id="2528407"/>
    <lineage>
        <taxon>Eukaryota</taxon>
        <taxon>Fungi</taxon>
        <taxon>Dikarya</taxon>
        <taxon>Ascomycota</taxon>
        <taxon>Pezizomycotina</taxon>
        <taxon>Orbiliomycetes</taxon>
        <taxon>Orbiliales</taxon>
        <taxon>Orbiliaceae</taxon>
        <taxon>Orbilia</taxon>
    </lineage>
</organism>
<dbReference type="AlphaFoldDB" id="A0AAV9XEJ0"/>
<comment type="caution">
    <text evidence="1">The sequence shown here is derived from an EMBL/GenBank/DDBJ whole genome shotgun (WGS) entry which is preliminary data.</text>
</comment>
<dbReference type="EMBL" id="JAVHJO010000005">
    <property type="protein sequence ID" value="KAK6540519.1"/>
    <property type="molecule type" value="Genomic_DNA"/>
</dbReference>
<sequence length="66" mass="7314">MLRRRRTNGALACKDCINDLAFVTVDQKVETLFGNGLNGQGITMFTISLQRLEWGIKTAPSKAKKS</sequence>
<accession>A0AAV9XEJ0</accession>
<proteinExistence type="predicted"/>
<evidence type="ECO:0000313" key="2">
    <source>
        <dbReference type="Proteomes" id="UP001365542"/>
    </source>
</evidence>
<keyword evidence="2" id="KW-1185">Reference proteome</keyword>